<dbReference type="Proteomes" id="UP000298327">
    <property type="component" value="Unassembled WGS sequence"/>
</dbReference>
<gene>
    <name evidence="3" type="ORF">EVG20_g7656</name>
</gene>
<dbReference type="InterPro" id="IPR040976">
    <property type="entry name" value="Pkinase_fungal"/>
</dbReference>
<dbReference type="EMBL" id="SEOQ01000598">
    <property type="protein sequence ID" value="TFY59786.1"/>
    <property type="molecule type" value="Genomic_DNA"/>
</dbReference>
<organism evidence="3 4">
    <name type="scientific">Dentipellis fragilis</name>
    <dbReference type="NCBI Taxonomy" id="205917"/>
    <lineage>
        <taxon>Eukaryota</taxon>
        <taxon>Fungi</taxon>
        <taxon>Dikarya</taxon>
        <taxon>Basidiomycota</taxon>
        <taxon>Agaricomycotina</taxon>
        <taxon>Agaricomycetes</taxon>
        <taxon>Russulales</taxon>
        <taxon>Hericiaceae</taxon>
        <taxon>Dentipellis</taxon>
    </lineage>
</organism>
<evidence type="ECO:0000313" key="4">
    <source>
        <dbReference type="Proteomes" id="UP000298327"/>
    </source>
</evidence>
<feature type="region of interest" description="Disordered" evidence="1">
    <location>
        <begin position="444"/>
        <end position="472"/>
    </location>
</feature>
<dbReference type="PANTHER" id="PTHR38248">
    <property type="entry name" value="FUNK1 6"/>
    <property type="match status" value="1"/>
</dbReference>
<proteinExistence type="predicted"/>
<feature type="compositionally biased region" description="Low complexity" evidence="1">
    <location>
        <begin position="452"/>
        <end position="472"/>
    </location>
</feature>
<sequence>MRTAATTPQKKAAEREENRSWPAVSCEMCKQLSRIHPGKLRMKLEDWSSSVQAQAQAVRKKPTICTATHCSTAAAAHWGHITYHAFTMRMEDELNIVEVSRESFMAEYAPFKPAGGDVQICLDALFTAGIVSRGRDYFIDCQSKPSLSFPSEDALYGFLSVLCRVISETPVQDRTALCVLHQNLHNMASSKHPESSGSAECQFKLLESTAVSKSITAIDTISCRKAMNNAAHVMDEDVRRLSTYSITVEDEHMTLWYWSRSHSVKSSFDFTKDIFATVQVFISFIFAKMDELGYDASVQHCLDHIDPKRKPCIVFRVQDRYFKTLRTISEHLSVRITGRSTRVFEVVEVHGFDNLDPIPGQTTKVLRDVWQAADARTDRQIQDNIFEELDAFSQKLALMAEDAHRLPQFCDVSEEDKELLRQALRNQNYKRYFMTIACDQQGTQPKPFPSHALDASDASSPTSPPTSSLAPADRLQPSLAVNMLSDSPRRLGDARRKHRGFVHNRQYRVVYEEVCEALHNVENLATVIKAMEHCLLALQLLFLIGWVHRDISSGNLLWFEAGGRGILSDFEYAKKFDPDGQQSSDPKMGTSYFMAIEIQRQRYFSSYRLPSRAPHTWANIDDTFKVPAQKPRIIYNFEHDLESFFWLLLWAITARSHNDEIDALVKPIFQHNSGCSLQREEAFITENQIQEQLTDLLPNAMKKLPAFLEVLRDNLYHAYLERSEIGRLESYSGSYGMVREALHRCFLTVNASNTYLLAVYSVHHNIQSAQADPIVTRTR</sequence>
<dbReference type="SUPFAM" id="SSF56112">
    <property type="entry name" value="Protein kinase-like (PK-like)"/>
    <property type="match status" value="1"/>
</dbReference>
<feature type="domain" description="Protein kinase" evidence="2">
    <location>
        <begin position="284"/>
        <end position="720"/>
    </location>
</feature>
<dbReference type="PROSITE" id="PS50011">
    <property type="entry name" value="PROTEIN_KINASE_DOM"/>
    <property type="match status" value="1"/>
</dbReference>
<dbReference type="STRING" id="205917.A0A4Y9YB49"/>
<dbReference type="Pfam" id="PF17667">
    <property type="entry name" value="Pkinase_fungal"/>
    <property type="match status" value="1"/>
</dbReference>
<protein>
    <recommendedName>
        <fullName evidence="2">Protein kinase domain-containing protein</fullName>
    </recommendedName>
</protein>
<keyword evidence="4" id="KW-1185">Reference proteome</keyword>
<evidence type="ECO:0000259" key="2">
    <source>
        <dbReference type="PROSITE" id="PS50011"/>
    </source>
</evidence>
<dbReference type="Gene3D" id="1.10.510.10">
    <property type="entry name" value="Transferase(Phosphotransferase) domain 1"/>
    <property type="match status" value="1"/>
</dbReference>
<dbReference type="InterPro" id="IPR000719">
    <property type="entry name" value="Prot_kinase_dom"/>
</dbReference>
<dbReference type="GO" id="GO:0004672">
    <property type="term" value="F:protein kinase activity"/>
    <property type="evidence" value="ECO:0007669"/>
    <property type="project" value="InterPro"/>
</dbReference>
<dbReference type="AlphaFoldDB" id="A0A4Y9YB49"/>
<accession>A0A4Y9YB49</accession>
<dbReference type="PANTHER" id="PTHR38248:SF2">
    <property type="entry name" value="FUNK1 11"/>
    <property type="match status" value="1"/>
</dbReference>
<name>A0A4Y9YB49_9AGAM</name>
<evidence type="ECO:0000256" key="1">
    <source>
        <dbReference type="SAM" id="MobiDB-lite"/>
    </source>
</evidence>
<reference evidence="3 4" key="1">
    <citation type="submission" date="2019-02" db="EMBL/GenBank/DDBJ databases">
        <title>Genome sequencing of the rare red list fungi Dentipellis fragilis.</title>
        <authorList>
            <person name="Buettner E."/>
            <person name="Kellner H."/>
        </authorList>
    </citation>
    <scope>NUCLEOTIDE SEQUENCE [LARGE SCALE GENOMIC DNA]</scope>
    <source>
        <strain evidence="3 4">DSM 105465</strain>
    </source>
</reference>
<evidence type="ECO:0000313" key="3">
    <source>
        <dbReference type="EMBL" id="TFY59786.1"/>
    </source>
</evidence>
<dbReference type="OrthoDB" id="3260094at2759"/>
<dbReference type="InterPro" id="IPR011009">
    <property type="entry name" value="Kinase-like_dom_sf"/>
</dbReference>
<dbReference type="GO" id="GO:0005524">
    <property type="term" value="F:ATP binding"/>
    <property type="evidence" value="ECO:0007669"/>
    <property type="project" value="InterPro"/>
</dbReference>
<comment type="caution">
    <text evidence="3">The sequence shown here is derived from an EMBL/GenBank/DDBJ whole genome shotgun (WGS) entry which is preliminary data.</text>
</comment>